<reference evidence="1 2" key="1">
    <citation type="journal article" date="2020" name="Nature">
        <title>Six reference-quality genomes reveal evolution of bat adaptations.</title>
        <authorList>
            <person name="Jebb D."/>
            <person name="Huang Z."/>
            <person name="Pippel M."/>
            <person name="Hughes G.M."/>
            <person name="Lavrichenko K."/>
            <person name="Devanna P."/>
            <person name="Winkler S."/>
            <person name="Jermiin L.S."/>
            <person name="Skirmuntt E.C."/>
            <person name="Katzourakis A."/>
            <person name="Burkitt-Gray L."/>
            <person name="Ray D.A."/>
            <person name="Sullivan K.A.M."/>
            <person name="Roscito J.G."/>
            <person name="Kirilenko B.M."/>
            <person name="Davalos L.M."/>
            <person name="Corthals A.P."/>
            <person name="Power M.L."/>
            <person name="Jones G."/>
            <person name="Ransome R.D."/>
            <person name="Dechmann D.K.N."/>
            <person name="Locatelli A.G."/>
            <person name="Puechmaille S.J."/>
            <person name="Fedrigo O."/>
            <person name="Jarvis E.D."/>
            <person name="Hiller M."/>
            <person name="Vernes S.C."/>
            <person name="Myers E.W."/>
            <person name="Teeling E.C."/>
        </authorList>
    </citation>
    <scope>NUCLEOTIDE SEQUENCE [LARGE SCALE GENOMIC DNA]</scope>
    <source>
        <strain evidence="1">MMolMol1</strain>
        <tissue evidence="1">Muscle</tissue>
    </source>
</reference>
<dbReference type="Proteomes" id="UP000550707">
    <property type="component" value="Unassembled WGS sequence"/>
</dbReference>
<protein>
    <submittedName>
        <fullName evidence="1">Uncharacterized protein</fullName>
    </submittedName>
</protein>
<comment type="caution">
    <text evidence="1">The sequence shown here is derived from an EMBL/GenBank/DDBJ whole genome shotgun (WGS) entry which is preliminary data.</text>
</comment>
<evidence type="ECO:0000313" key="1">
    <source>
        <dbReference type="EMBL" id="KAF6500820.1"/>
    </source>
</evidence>
<evidence type="ECO:0000313" key="2">
    <source>
        <dbReference type="Proteomes" id="UP000550707"/>
    </source>
</evidence>
<proteinExistence type="predicted"/>
<dbReference type="InParanoid" id="A0A7J8JWH1"/>
<sequence>MPSYQLHPENPLPEAFLHVGWAPAHNTVATGSLCALATSFLGSLSLMPQVINTGAEDGQLFVALPDPQRHPAPIVATVVSSIIAALVAFLCELTGPVDLTSIGTLLAYSPVSICVLMFRYQSGQEMRMEEDELELQEERMPETEKLTLQALVIQATPALLHSLAKWSVLVPHCLFCSQVTFACCWPSGQFYCFLEMQCGLQWLCCS</sequence>
<gene>
    <name evidence="1" type="ORF">HJG59_007860</name>
</gene>
<dbReference type="GO" id="GO:0005886">
    <property type="term" value="C:plasma membrane"/>
    <property type="evidence" value="ECO:0007669"/>
    <property type="project" value="TreeGrafter"/>
</dbReference>
<dbReference type="Gene3D" id="1.20.1740.10">
    <property type="entry name" value="Amino acid/polyamine transporter I"/>
    <property type="match status" value="1"/>
</dbReference>
<dbReference type="PANTHER" id="PTHR43243">
    <property type="entry name" value="INNER MEMBRANE TRANSPORTER YGJI-RELATED"/>
    <property type="match status" value="1"/>
</dbReference>
<dbReference type="PANTHER" id="PTHR43243:SF20">
    <property type="entry name" value="CATIONIC AMINO ACID TRANSPORTER 3"/>
    <property type="match status" value="1"/>
</dbReference>
<name>A0A7J8JWH1_MOLMO</name>
<accession>A0A7J8JWH1</accession>
<organism evidence="1 2">
    <name type="scientific">Molossus molossus</name>
    <name type="common">Pallas' mastiff bat</name>
    <name type="synonym">Vespertilio molossus</name>
    <dbReference type="NCBI Taxonomy" id="27622"/>
    <lineage>
        <taxon>Eukaryota</taxon>
        <taxon>Metazoa</taxon>
        <taxon>Chordata</taxon>
        <taxon>Craniata</taxon>
        <taxon>Vertebrata</taxon>
        <taxon>Euteleostomi</taxon>
        <taxon>Mammalia</taxon>
        <taxon>Eutheria</taxon>
        <taxon>Laurasiatheria</taxon>
        <taxon>Chiroptera</taxon>
        <taxon>Yangochiroptera</taxon>
        <taxon>Molossidae</taxon>
        <taxon>Molossus</taxon>
    </lineage>
</organism>
<keyword evidence="2" id="KW-1185">Reference proteome</keyword>
<dbReference type="GO" id="GO:0015171">
    <property type="term" value="F:amino acid transmembrane transporter activity"/>
    <property type="evidence" value="ECO:0007669"/>
    <property type="project" value="TreeGrafter"/>
</dbReference>
<dbReference type="AlphaFoldDB" id="A0A7J8JWH1"/>
<dbReference type="EMBL" id="JACASF010000001">
    <property type="protein sequence ID" value="KAF6500820.1"/>
    <property type="molecule type" value="Genomic_DNA"/>
</dbReference>